<proteinExistence type="inferred from homology"/>
<gene>
    <name evidence="4" type="ORF">PENTCL1PPCAC_26161</name>
</gene>
<keyword evidence="2" id="KW-0597">Phosphoprotein</keyword>
<feature type="region of interest" description="Disordered" evidence="3">
    <location>
        <begin position="1"/>
        <end position="250"/>
    </location>
</feature>
<dbReference type="InterPro" id="IPR007998">
    <property type="entry name" value="DUF719"/>
</dbReference>
<evidence type="ECO:0000256" key="3">
    <source>
        <dbReference type="SAM" id="MobiDB-lite"/>
    </source>
</evidence>
<protein>
    <submittedName>
        <fullName evidence="4">Uncharacterized protein</fullName>
    </submittedName>
</protein>
<feature type="compositionally biased region" description="Basic and acidic residues" evidence="3">
    <location>
        <begin position="84"/>
        <end position="122"/>
    </location>
</feature>
<dbReference type="EMBL" id="BTSX01000006">
    <property type="protein sequence ID" value="GMT03987.1"/>
    <property type="molecule type" value="Genomic_DNA"/>
</dbReference>
<feature type="compositionally biased region" description="Basic and acidic residues" evidence="3">
    <location>
        <begin position="158"/>
        <end position="168"/>
    </location>
</feature>
<feature type="compositionally biased region" description="Acidic residues" evidence="3">
    <location>
        <begin position="44"/>
        <end position="57"/>
    </location>
</feature>
<dbReference type="PANTHER" id="PTHR12842:SF6">
    <property type="entry name" value="FI01459P"/>
    <property type="match status" value="1"/>
</dbReference>
<evidence type="ECO:0000313" key="5">
    <source>
        <dbReference type="Proteomes" id="UP001432027"/>
    </source>
</evidence>
<comment type="similarity">
    <text evidence="1">Belongs to the FAM114 family.</text>
</comment>
<feature type="compositionally biased region" description="Basic and acidic residues" evidence="3">
    <location>
        <begin position="194"/>
        <end position="210"/>
    </location>
</feature>
<dbReference type="AlphaFoldDB" id="A0AAV5UCA2"/>
<dbReference type="PANTHER" id="PTHR12842">
    <property type="entry name" value="FI01459P"/>
    <property type="match status" value="1"/>
</dbReference>
<feature type="compositionally biased region" description="Acidic residues" evidence="3">
    <location>
        <begin position="8"/>
        <end position="23"/>
    </location>
</feature>
<dbReference type="Pfam" id="PF05334">
    <property type="entry name" value="DUF719"/>
    <property type="match status" value="1"/>
</dbReference>
<evidence type="ECO:0000313" key="4">
    <source>
        <dbReference type="EMBL" id="GMT03987.1"/>
    </source>
</evidence>
<dbReference type="Proteomes" id="UP001432027">
    <property type="component" value="Unassembled WGS sequence"/>
</dbReference>
<feature type="compositionally biased region" description="Acidic residues" evidence="3">
    <location>
        <begin position="211"/>
        <end position="228"/>
    </location>
</feature>
<reference evidence="4" key="1">
    <citation type="submission" date="2023-10" db="EMBL/GenBank/DDBJ databases">
        <title>Genome assembly of Pristionchus species.</title>
        <authorList>
            <person name="Yoshida K."/>
            <person name="Sommer R.J."/>
        </authorList>
    </citation>
    <scope>NUCLEOTIDE SEQUENCE</scope>
    <source>
        <strain evidence="4">RS0144</strain>
    </source>
</reference>
<accession>A0AAV5UCA2</accession>
<feature type="compositionally biased region" description="Acidic residues" evidence="3">
    <location>
        <begin position="69"/>
        <end position="83"/>
    </location>
</feature>
<organism evidence="4 5">
    <name type="scientific">Pristionchus entomophagus</name>
    <dbReference type="NCBI Taxonomy" id="358040"/>
    <lineage>
        <taxon>Eukaryota</taxon>
        <taxon>Metazoa</taxon>
        <taxon>Ecdysozoa</taxon>
        <taxon>Nematoda</taxon>
        <taxon>Chromadorea</taxon>
        <taxon>Rhabditida</taxon>
        <taxon>Rhabditina</taxon>
        <taxon>Diplogasteromorpha</taxon>
        <taxon>Diplogasteroidea</taxon>
        <taxon>Neodiplogasteridae</taxon>
        <taxon>Pristionchus</taxon>
    </lineage>
</organism>
<comment type="caution">
    <text evidence="4">The sequence shown here is derived from an EMBL/GenBank/DDBJ whole genome shotgun (WGS) entry which is preliminary data.</text>
</comment>
<keyword evidence="5" id="KW-1185">Reference proteome</keyword>
<name>A0AAV5UCA2_9BILA</name>
<sequence length="615" mass="67075">FSSFIMCDSDDDEFVSASEGEEEDLHKQIPVEKPSIDQSHLNEESEEEEESDGEESGENQNQSDGDQSEKEEEDNSVEDEVDQTDSKPVHEVLEEKEAKKEQIEEKITEATERMEGLMKDDPDIAPLTFTGVQGGTDLLCSENKGLERRESTSTSSGEGKEKKDWEKVEELDEQSSLDEGKSGWDDWGEESVEVPEKEKETTPKVESKPVEEEESADGWDDWGNEEMEAPSNAPEPRKGGTGGPSKSAHAFEARREEMLSKLGGSTKAKTGGSGWGWGGVLSGIGETFSSAVESSLGLPSAQELARKHAEVEKMEGENPMVPLPLEPSLPSTQPQSSIGGFGMLSGIVNGGIDVLESIGKKTFETITVREEEKGRRRFIFEAERGENLSDVLKELREKNEAEAAVSASAGHSPSPARLPDMASSFERSDGMVHLEALELVATNRPKQRPSVHRQLMALLENERVDVIDNEDDFASELRHAVKETGLPYSPDGIITVDHELDARLRSGNGMSSEELFKEGVDSLAQFTAASVHLVSKLASLVAVMGGSDFSPFVSIYRILSTRCTHIANLYMLAISASDSGSSADELGTQVLVEASTAIDFIRQAHVLIIPIIEVK</sequence>
<evidence type="ECO:0000256" key="1">
    <source>
        <dbReference type="ARBA" id="ARBA00006903"/>
    </source>
</evidence>
<evidence type="ECO:0000256" key="2">
    <source>
        <dbReference type="ARBA" id="ARBA00022553"/>
    </source>
</evidence>
<feature type="non-terminal residue" evidence="4">
    <location>
        <position position="1"/>
    </location>
</feature>